<dbReference type="AlphaFoldDB" id="A0A2A2GMP7"/>
<evidence type="ECO:0000259" key="5">
    <source>
        <dbReference type="Pfam" id="PF09223"/>
    </source>
</evidence>
<dbReference type="Pfam" id="PF09223">
    <property type="entry name" value="ZinT"/>
    <property type="match status" value="1"/>
</dbReference>
<dbReference type="EMBL" id="NSJZ01000002">
    <property type="protein sequence ID" value="PAU98199.1"/>
    <property type="molecule type" value="Genomic_DNA"/>
</dbReference>
<comment type="caution">
    <text evidence="6">The sequence shown here is derived from an EMBL/GenBank/DDBJ whole genome shotgun (WGS) entry which is preliminary data.</text>
</comment>
<dbReference type="InterPro" id="IPR012674">
    <property type="entry name" value="Calycin"/>
</dbReference>
<evidence type="ECO:0000256" key="2">
    <source>
        <dbReference type="ARBA" id="ARBA00022833"/>
    </source>
</evidence>
<proteinExistence type="predicted"/>
<organism evidence="6 7">
    <name type="scientific">Paracoccus salipaludis</name>
    <dbReference type="NCBI Taxonomy" id="2032623"/>
    <lineage>
        <taxon>Bacteria</taxon>
        <taxon>Pseudomonadati</taxon>
        <taxon>Pseudomonadota</taxon>
        <taxon>Alphaproteobacteria</taxon>
        <taxon>Rhodobacterales</taxon>
        <taxon>Paracoccaceae</taxon>
        <taxon>Paracoccus</taxon>
    </lineage>
</organism>
<feature type="compositionally biased region" description="Basic and acidic residues" evidence="3">
    <location>
        <begin position="40"/>
        <end position="76"/>
    </location>
</feature>
<evidence type="ECO:0000256" key="1">
    <source>
        <dbReference type="ARBA" id="ARBA00022729"/>
    </source>
</evidence>
<feature type="chain" id="PRO_5012900672" evidence="4">
    <location>
        <begin position="27"/>
        <end position="243"/>
    </location>
</feature>
<keyword evidence="7" id="KW-1185">Reference proteome</keyword>
<feature type="domain" description="ZinT" evidence="5">
    <location>
        <begin position="68"/>
        <end position="243"/>
    </location>
</feature>
<keyword evidence="2" id="KW-0862">Zinc</keyword>
<evidence type="ECO:0000256" key="4">
    <source>
        <dbReference type="SAM" id="SignalP"/>
    </source>
</evidence>
<evidence type="ECO:0000313" key="6">
    <source>
        <dbReference type="EMBL" id="PAU98199.1"/>
    </source>
</evidence>
<accession>A0A2A2GMP7</accession>
<dbReference type="GO" id="GO:0008270">
    <property type="term" value="F:zinc ion binding"/>
    <property type="evidence" value="ECO:0007669"/>
    <property type="project" value="InterPro"/>
</dbReference>
<sequence>MRTILPPRLAALALGAFAVIASQATANPPLAAGHGHAHGHAHEADHGHAPEHAHDHAQENMRNHGPDAVRKGHFDDGQVQPRRLGDWEGDWQSVYPHLIDGTLDPVMAHKAEHGDRSAAAFREEYEAGYRTDVDRIRIDGDLVTFHRGAGVVSGRYAPDGHEILTYEKGNRGVRYVFRKTAGDAAAPGFIQFSDHRIAPEKSGHFHLYWGDDRAALLNEVTHWPTYYPAALTGAEIAREMMAH</sequence>
<reference evidence="6 7" key="1">
    <citation type="submission" date="2017-09" db="EMBL/GenBank/DDBJ databases">
        <title>Paracoccus alkalisoli sp. nov., isolated from saline alkaline soil.</title>
        <authorList>
            <person name="Dong X."/>
            <person name="Zhang G."/>
        </authorList>
    </citation>
    <scope>NUCLEOTIDE SEQUENCE [LARGE SCALE GENOMIC DNA]</scope>
    <source>
        <strain evidence="6 7">WN007</strain>
    </source>
</reference>
<protein>
    <submittedName>
        <fullName evidence="6">Metal-binding protein ZinT</fullName>
    </submittedName>
</protein>
<evidence type="ECO:0000313" key="7">
    <source>
        <dbReference type="Proteomes" id="UP000218023"/>
    </source>
</evidence>
<dbReference type="OrthoDB" id="9810636at2"/>
<dbReference type="InterPro" id="IPR015304">
    <property type="entry name" value="ZinT_dom"/>
</dbReference>
<feature type="signal peptide" evidence="4">
    <location>
        <begin position="1"/>
        <end position="26"/>
    </location>
</feature>
<feature type="region of interest" description="Disordered" evidence="3">
    <location>
        <begin position="29"/>
        <end position="85"/>
    </location>
</feature>
<dbReference type="Gene3D" id="2.40.128.20">
    <property type="match status" value="1"/>
</dbReference>
<name>A0A2A2GMP7_9RHOB</name>
<gene>
    <name evidence="6" type="ORF">CK240_03140</name>
</gene>
<dbReference type="RefSeq" id="WP_095638884.1">
    <property type="nucleotide sequence ID" value="NZ_NSJZ01000002.1"/>
</dbReference>
<evidence type="ECO:0000256" key="3">
    <source>
        <dbReference type="SAM" id="MobiDB-lite"/>
    </source>
</evidence>
<keyword evidence="1 4" id="KW-0732">Signal</keyword>
<dbReference type="SUPFAM" id="SSF50814">
    <property type="entry name" value="Lipocalins"/>
    <property type="match status" value="1"/>
</dbReference>
<dbReference type="Proteomes" id="UP000218023">
    <property type="component" value="Unassembled WGS sequence"/>
</dbReference>